<dbReference type="OrthoDB" id="10960at2157"/>
<feature type="transmembrane region" description="Helical" evidence="9">
    <location>
        <begin position="158"/>
        <end position="179"/>
    </location>
</feature>
<keyword evidence="6 9" id="KW-0472">Membrane</keyword>
<evidence type="ECO:0000313" key="11">
    <source>
        <dbReference type="EMBL" id="RXE56979.1"/>
    </source>
</evidence>
<dbReference type="AlphaFoldDB" id="A0A498H1Y3"/>
<dbReference type="InterPro" id="IPR024041">
    <property type="entry name" value="NH4_transpt_AmtB-like_dom"/>
</dbReference>
<dbReference type="EMBL" id="LHQS01000001">
    <property type="protein sequence ID" value="RXE56979.1"/>
    <property type="molecule type" value="Genomic_DNA"/>
</dbReference>
<evidence type="ECO:0000256" key="8">
    <source>
        <dbReference type="ARBA" id="ARBA00045370"/>
    </source>
</evidence>
<reference evidence="11 12" key="1">
    <citation type="journal article" date="2015" name="Int. J. Syst. Evol. Microbiol.">
        <title>Methanoculleus taiwanensis sp. nov., a methanogen isolated from deep marine sediment at the deformation front area near Taiwan.</title>
        <authorList>
            <person name="Weng C.Y."/>
            <person name="Chen S.C."/>
            <person name="Lai M.C."/>
            <person name="Wu S.Y."/>
            <person name="Lin S."/>
            <person name="Yang T.F."/>
            <person name="Chen P.C."/>
        </authorList>
    </citation>
    <scope>NUCLEOTIDE SEQUENCE [LARGE SCALE GENOMIC DNA]</scope>
    <source>
        <strain evidence="11 12">CYW4</strain>
    </source>
</reference>
<evidence type="ECO:0000256" key="5">
    <source>
        <dbReference type="ARBA" id="ARBA00022989"/>
    </source>
</evidence>
<evidence type="ECO:0000256" key="7">
    <source>
        <dbReference type="ARBA" id="ARBA00023177"/>
    </source>
</evidence>
<comment type="caution">
    <text evidence="11">The sequence shown here is derived from an EMBL/GenBank/DDBJ whole genome shotgun (WGS) entry which is preliminary data.</text>
</comment>
<feature type="transmembrane region" description="Helical" evidence="9">
    <location>
        <begin position="407"/>
        <end position="430"/>
    </location>
</feature>
<dbReference type="InterPro" id="IPR001905">
    <property type="entry name" value="Ammonium_transpt"/>
</dbReference>
<dbReference type="PROSITE" id="PS01219">
    <property type="entry name" value="AMMONIUM_TRANSP"/>
    <property type="match status" value="1"/>
</dbReference>
<gene>
    <name evidence="11" type="ORF">ABH15_02240</name>
</gene>
<feature type="transmembrane region" description="Helical" evidence="9">
    <location>
        <begin position="132"/>
        <end position="151"/>
    </location>
</feature>
<dbReference type="Gene3D" id="1.10.3430.10">
    <property type="entry name" value="Ammonium transporter AmtB like domains"/>
    <property type="match status" value="1"/>
</dbReference>
<dbReference type="RefSeq" id="WP_128692732.1">
    <property type="nucleotide sequence ID" value="NZ_LHQS01000001.1"/>
</dbReference>
<evidence type="ECO:0000256" key="6">
    <source>
        <dbReference type="ARBA" id="ARBA00023136"/>
    </source>
</evidence>
<feature type="transmembrane region" description="Helical" evidence="9">
    <location>
        <begin position="273"/>
        <end position="298"/>
    </location>
</feature>
<feature type="transmembrane region" description="Helical" evidence="9">
    <location>
        <begin position="199"/>
        <end position="223"/>
    </location>
</feature>
<comment type="function">
    <text evidence="8">Involved in the uptake of ammonium/ammonia (NH(4)(+)/NH(3)). Transport is electrogenic.</text>
</comment>
<dbReference type="SUPFAM" id="SSF111352">
    <property type="entry name" value="Ammonium transporter"/>
    <property type="match status" value="1"/>
</dbReference>
<feature type="transmembrane region" description="Helical" evidence="9">
    <location>
        <begin position="310"/>
        <end position="327"/>
    </location>
</feature>
<evidence type="ECO:0000256" key="3">
    <source>
        <dbReference type="ARBA" id="ARBA00022448"/>
    </source>
</evidence>
<dbReference type="GO" id="GO:0097272">
    <property type="term" value="P:ammonium homeostasis"/>
    <property type="evidence" value="ECO:0007669"/>
    <property type="project" value="TreeGrafter"/>
</dbReference>
<keyword evidence="3 9" id="KW-0813">Transport</keyword>
<accession>A0A498H1Y3</accession>
<dbReference type="PANTHER" id="PTHR11730">
    <property type="entry name" value="AMMONIUM TRANSPORTER"/>
    <property type="match status" value="1"/>
</dbReference>
<keyword evidence="5 9" id="KW-1133">Transmembrane helix</keyword>
<evidence type="ECO:0000259" key="10">
    <source>
        <dbReference type="Pfam" id="PF00909"/>
    </source>
</evidence>
<dbReference type="InterPro" id="IPR029020">
    <property type="entry name" value="Ammonium/urea_transptr"/>
</dbReference>
<sequence>MTGLSRFQLTLVICLLALLAVPAVAADPSGAATLEEDSFAPVNFVWTLICGFLVMFMQAGFAMVETGLTRAKNAVNIMMKNLADFSLGALSYWAVGFALMFGTASGITGLLVGLDGFFLLGNGYDVSTMELWFFQMVFAATAATIVSGAVAERTKFSTYLIASIAITALIYPIYGHWLWGGGWLNASEFMVGLGGGYGALDFAGSGVVHAIGGFVGLAGALMLGPRIGKYRRDGTPVAIPGHALTLAALGVFILWFGWFGFNAGSTLAATELRISIIAANTVLASAAGAITTMLITWWRYGKPDVSMTGNGVLGGLVAITAGCAWVNPTAAVFIGIVAGIIIYLGVWLLDWVLHIDDPVGAVSVHGFNGAWGLLALGIFADGTYGVYVTDGPLVTGLLYGNAGFFAAQAISMAVNFVWAFGLGLALFAALKYTVGIRVSAAEELQGLDIGEHGVSAYPNFIATEPTVDGEKV</sequence>
<dbReference type="Proteomes" id="UP000290932">
    <property type="component" value="Unassembled WGS sequence"/>
</dbReference>
<dbReference type="InterPro" id="IPR018047">
    <property type="entry name" value="Ammonium_transpt_CS"/>
</dbReference>
<feature type="transmembrane region" description="Helical" evidence="9">
    <location>
        <begin position="333"/>
        <end position="353"/>
    </location>
</feature>
<evidence type="ECO:0000256" key="1">
    <source>
        <dbReference type="ARBA" id="ARBA00004141"/>
    </source>
</evidence>
<dbReference type="PANTHER" id="PTHR11730:SF6">
    <property type="entry name" value="AMMONIUM TRANSPORTER"/>
    <property type="match status" value="1"/>
</dbReference>
<dbReference type="GO" id="GO:0005886">
    <property type="term" value="C:plasma membrane"/>
    <property type="evidence" value="ECO:0007669"/>
    <property type="project" value="UniProtKB-SubCell"/>
</dbReference>
<keyword evidence="12" id="KW-1185">Reference proteome</keyword>
<keyword evidence="7 9" id="KW-0924">Ammonia transport</keyword>
<keyword evidence="4 9" id="KW-0812">Transmembrane</keyword>
<dbReference type="NCBIfam" id="TIGR00836">
    <property type="entry name" value="amt"/>
    <property type="match status" value="1"/>
</dbReference>
<protein>
    <recommendedName>
        <fullName evidence="9">Ammonium transporter</fullName>
    </recommendedName>
</protein>
<organism evidence="11 12">
    <name type="scientific">Methanoculleus taiwanensis</name>
    <dbReference type="NCBI Taxonomy" id="1550565"/>
    <lineage>
        <taxon>Archaea</taxon>
        <taxon>Methanobacteriati</taxon>
        <taxon>Methanobacteriota</taxon>
        <taxon>Stenosarchaea group</taxon>
        <taxon>Methanomicrobia</taxon>
        <taxon>Methanomicrobiales</taxon>
        <taxon>Methanomicrobiaceae</taxon>
        <taxon>Methanoculleus</taxon>
    </lineage>
</organism>
<name>A0A498H1Y3_9EURY</name>
<feature type="transmembrane region" description="Helical" evidence="9">
    <location>
        <begin position="243"/>
        <end position="261"/>
    </location>
</feature>
<comment type="similarity">
    <text evidence="2 9">Belongs to the ammonia transporter channel (TC 1.A.11.2) family.</text>
</comment>
<feature type="domain" description="Ammonium transporter AmtB-like" evidence="10">
    <location>
        <begin position="45"/>
        <end position="457"/>
    </location>
</feature>
<dbReference type="Pfam" id="PF00909">
    <property type="entry name" value="Ammonium_transp"/>
    <property type="match status" value="1"/>
</dbReference>
<evidence type="ECO:0000256" key="9">
    <source>
        <dbReference type="RuleBase" id="RU362002"/>
    </source>
</evidence>
<evidence type="ECO:0000256" key="2">
    <source>
        <dbReference type="ARBA" id="ARBA00005887"/>
    </source>
</evidence>
<dbReference type="GO" id="GO:0008519">
    <property type="term" value="F:ammonium channel activity"/>
    <property type="evidence" value="ECO:0007669"/>
    <property type="project" value="InterPro"/>
</dbReference>
<comment type="subcellular location">
    <subcellularLocation>
        <location evidence="9">Cell membrane</location>
        <topology evidence="9">Multi-pass membrane protein</topology>
    </subcellularLocation>
    <subcellularLocation>
        <location evidence="1">Membrane</location>
        <topology evidence="1">Multi-pass membrane protein</topology>
    </subcellularLocation>
</comment>
<feature type="transmembrane region" description="Helical" evidence="9">
    <location>
        <begin position="44"/>
        <end position="64"/>
    </location>
</feature>
<proteinExistence type="inferred from homology"/>
<feature type="transmembrane region" description="Helical" evidence="9">
    <location>
        <begin position="365"/>
        <end position="387"/>
    </location>
</feature>
<feature type="transmembrane region" description="Helical" evidence="9">
    <location>
        <begin position="85"/>
        <end position="112"/>
    </location>
</feature>
<evidence type="ECO:0000256" key="4">
    <source>
        <dbReference type="ARBA" id="ARBA00022692"/>
    </source>
</evidence>
<evidence type="ECO:0000313" key="12">
    <source>
        <dbReference type="Proteomes" id="UP000290932"/>
    </source>
</evidence>